<dbReference type="AlphaFoldDB" id="A0A561TV64"/>
<dbReference type="InterPro" id="IPR036388">
    <property type="entry name" value="WH-like_DNA-bd_sf"/>
</dbReference>
<keyword evidence="11" id="KW-1185">Reference proteome</keyword>
<evidence type="ECO:0000256" key="3">
    <source>
        <dbReference type="ARBA" id="ARBA00023125"/>
    </source>
</evidence>
<evidence type="ECO:0000256" key="7">
    <source>
        <dbReference type="PROSITE-ProRule" id="PRU01091"/>
    </source>
</evidence>
<reference evidence="10 11" key="1">
    <citation type="submission" date="2019-06" db="EMBL/GenBank/DDBJ databases">
        <title>Sequencing the genomes of 1000 actinobacteria strains.</title>
        <authorList>
            <person name="Klenk H.-P."/>
        </authorList>
    </citation>
    <scope>NUCLEOTIDE SEQUENCE [LARGE SCALE GENOMIC DNA]</scope>
    <source>
        <strain evidence="10 11">DSM 44826</strain>
    </source>
</reference>
<gene>
    <name evidence="10" type="ORF">FHX73_12112</name>
</gene>
<dbReference type="InterPro" id="IPR016032">
    <property type="entry name" value="Sig_transdc_resp-reg_C-effctor"/>
</dbReference>
<feature type="domain" description="Response regulatory" evidence="8">
    <location>
        <begin position="1"/>
        <end position="114"/>
    </location>
</feature>
<dbReference type="Gene3D" id="1.10.10.10">
    <property type="entry name" value="Winged helix-like DNA-binding domain superfamily/Winged helix DNA-binding domain"/>
    <property type="match status" value="1"/>
</dbReference>
<dbReference type="PANTHER" id="PTHR48111">
    <property type="entry name" value="REGULATOR OF RPOS"/>
    <property type="match status" value="1"/>
</dbReference>
<proteinExistence type="predicted"/>
<keyword evidence="4" id="KW-0804">Transcription</keyword>
<dbReference type="SMART" id="SM00862">
    <property type="entry name" value="Trans_reg_C"/>
    <property type="match status" value="1"/>
</dbReference>
<dbReference type="Gene3D" id="3.40.50.2300">
    <property type="match status" value="1"/>
</dbReference>
<dbReference type="SUPFAM" id="SSF52172">
    <property type="entry name" value="CheY-like"/>
    <property type="match status" value="1"/>
</dbReference>
<organism evidence="10 11">
    <name type="scientific">Kitasatospora viridis</name>
    <dbReference type="NCBI Taxonomy" id="281105"/>
    <lineage>
        <taxon>Bacteria</taxon>
        <taxon>Bacillati</taxon>
        <taxon>Actinomycetota</taxon>
        <taxon>Actinomycetes</taxon>
        <taxon>Kitasatosporales</taxon>
        <taxon>Streptomycetaceae</taxon>
        <taxon>Kitasatospora</taxon>
    </lineage>
</organism>
<feature type="DNA-binding region" description="OmpR/PhoB-type" evidence="7">
    <location>
        <begin position="122"/>
        <end position="217"/>
    </location>
</feature>
<evidence type="ECO:0000313" key="10">
    <source>
        <dbReference type="EMBL" id="TWF91000.1"/>
    </source>
</evidence>
<dbReference type="Pfam" id="PF00486">
    <property type="entry name" value="Trans_reg_C"/>
    <property type="match status" value="1"/>
</dbReference>
<evidence type="ECO:0000259" key="8">
    <source>
        <dbReference type="PROSITE" id="PS50110"/>
    </source>
</evidence>
<dbReference type="GO" id="GO:0000156">
    <property type="term" value="F:phosphorelay response regulator activity"/>
    <property type="evidence" value="ECO:0007669"/>
    <property type="project" value="TreeGrafter"/>
</dbReference>
<dbReference type="GO" id="GO:0000976">
    <property type="term" value="F:transcription cis-regulatory region binding"/>
    <property type="evidence" value="ECO:0007669"/>
    <property type="project" value="TreeGrafter"/>
</dbReference>
<comment type="caution">
    <text evidence="10">The sequence shown here is derived from an EMBL/GenBank/DDBJ whole genome shotgun (WGS) entry which is preliminary data.</text>
</comment>
<evidence type="ECO:0000256" key="2">
    <source>
        <dbReference type="ARBA" id="ARBA00023015"/>
    </source>
</evidence>
<dbReference type="GO" id="GO:0005829">
    <property type="term" value="C:cytosol"/>
    <property type="evidence" value="ECO:0007669"/>
    <property type="project" value="TreeGrafter"/>
</dbReference>
<comment type="caution">
    <text evidence="6">Lacks conserved residue(s) required for the propagation of feature annotation.</text>
</comment>
<dbReference type="CDD" id="cd00383">
    <property type="entry name" value="trans_reg_C"/>
    <property type="match status" value="1"/>
</dbReference>
<dbReference type="SUPFAM" id="SSF46894">
    <property type="entry name" value="C-terminal effector domain of the bipartite response regulators"/>
    <property type="match status" value="1"/>
</dbReference>
<dbReference type="PROSITE" id="PS51755">
    <property type="entry name" value="OMPR_PHOB"/>
    <property type="match status" value="1"/>
</dbReference>
<accession>A0A561TV64</accession>
<sequence length="223" mass="24623">MRLLLAAHRDEHGDRPLDRALRNQGFVVHRARMDDVDSIVGFGPRAILLEVGLPDPEALAACRRIRQATDAALLVSTCRVDARFWLTGRHLGVDDFVVHPFGVDELAVRVHAALRPVPRQAPRRIVLGRIAIDLDGRTVSVGGSAVALTRTEFDILRMLADTPGAVVRRERICREVWQGARTEGNRSLEVHIANLRAKLGVRDAVRTVRGVGYLIEQPDAHAA</sequence>
<dbReference type="GO" id="GO:0006355">
    <property type="term" value="P:regulation of DNA-templated transcription"/>
    <property type="evidence" value="ECO:0007669"/>
    <property type="project" value="InterPro"/>
</dbReference>
<dbReference type="PANTHER" id="PTHR48111:SF72">
    <property type="entry name" value="SENSORY TRANSDUCTION PROTEIN REGX3"/>
    <property type="match status" value="1"/>
</dbReference>
<dbReference type="PROSITE" id="PS50110">
    <property type="entry name" value="RESPONSE_REGULATORY"/>
    <property type="match status" value="1"/>
</dbReference>
<evidence type="ECO:0000259" key="9">
    <source>
        <dbReference type="PROSITE" id="PS51755"/>
    </source>
</evidence>
<evidence type="ECO:0000256" key="6">
    <source>
        <dbReference type="PROSITE-ProRule" id="PRU00169"/>
    </source>
</evidence>
<dbReference type="GO" id="GO:0032993">
    <property type="term" value="C:protein-DNA complex"/>
    <property type="evidence" value="ECO:0007669"/>
    <property type="project" value="TreeGrafter"/>
</dbReference>
<name>A0A561TV64_9ACTN</name>
<protein>
    <recommendedName>
        <fullName evidence="5">Sensory transduction protein RegX3</fullName>
    </recommendedName>
</protein>
<dbReference type="Proteomes" id="UP000317940">
    <property type="component" value="Unassembled WGS sequence"/>
</dbReference>
<keyword evidence="2" id="KW-0805">Transcription regulation</keyword>
<evidence type="ECO:0000256" key="5">
    <source>
        <dbReference type="ARBA" id="ARBA00041201"/>
    </source>
</evidence>
<feature type="domain" description="OmpR/PhoB-type" evidence="9">
    <location>
        <begin position="122"/>
        <end position="217"/>
    </location>
</feature>
<dbReference type="InterPro" id="IPR039420">
    <property type="entry name" value="WalR-like"/>
</dbReference>
<keyword evidence="3 7" id="KW-0238">DNA-binding</keyword>
<dbReference type="InterPro" id="IPR001867">
    <property type="entry name" value="OmpR/PhoB-type_DNA-bd"/>
</dbReference>
<keyword evidence="1" id="KW-0597">Phosphoprotein</keyword>
<evidence type="ECO:0000313" key="11">
    <source>
        <dbReference type="Proteomes" id="UP000317940"/>
    </source>
</evidence>
<evidence type="ECO:0000256" key="1">
    <source>
        <dbReference type="ARBA" id="ARBA00022553"/>
    </source>
</evidence>
<dbReference type="InterPro" id="IPR001789">
    <property type="entry name" value="Sig_transdc_resp-reg_receiver"/>
</dbReference>
<dbReference type="EMBL" id="VIWT01000002">
    <property type="protein sequence ID" value="TWF91000.1"/>
    <property type="molecule type" value="Genomic_DNA"/>
</dbReference>
<evidence type="ECO:0000256" key="4">
    <source>
        <dbReference type="ARBA" id="ARBA00023163"/>
    </source>
</evidence>
<dbReference type="InterPro" id="IPR011006">
    <property type="entry name" value="CheY-like_superfamily"/>
</dbReference>